<dbReference type="GO" id="GO:0005524">
    <property type="term" value="F:ATP binding"/>
    <property type="evidence" value="ECO:0007669"/>
    <property type="project" value="UniProtKB-UniRule"/>
</dbReference>
<comment type="catalytic activity">
    <reaction evidence="7">
        <text>ATP + H2O = ADP + phosphate + H(+)</text>
        <dbReference type="Rhea" id="RHEA:13065"/>
        <dbReference type="ChEBI" id="CHEBI:15377"/>
        <dbReference type="ChEBI" id="CHEBI:15378"/>
        <dbReference type="ChEBI" id="CHEBI:30616"/>
        <dbReference type="ChEBI" id="CHEBI:43474"/>
        <dbReference type="ChEBI" id="CHEBI:456216"/>
        <dbReference type="EC" id="3.6.4.13"/>
    </reaction>
</comment>
<dbReference type="InParanoid" id="H2ASW0"/>
<feature type="domain" description="Helicase C-terminal" evidence="10">
    <location>
        <begin position="440"/>
        <end position="604"/>
    </location>
</feature>
<dbReference type="EC" id="3.6.4.13" evidence="7"/>
<evidence type="ECO:0000256" key="4">
    <source>
        <dbReference type="ARBA" id="ARBA00022840"/>
    </source>
</evidence>
<keyword evidence="4 6" id="KW-0067">ATP-binding</keyword>
<dbReference type="FunCoup" id="H2ASW0">
    <property type="interactions" value="941"/>
</dbReference>
<dbReference type="GO" id="GO:0030687">
    <property type="term" value="C:preribosome, large subunit precursor"/>
    <property type="evidence" value="ECO:0007669"/>
    <property type="project" value="EnsemblFungi"/>
</dbReference>
<dbReference type="PROSITE" id="PS51194">
    <property type="entry name" value="HELICASE_CTER"/>
    <property type="match status" value="1"/>
</dbReference>
<dbReference type="SMART" id="SM00490">
    <property type="entry name" value="HELICc"/>
    <property type="match status" value="1"/>
</dbReference>
<dbReference type="Proteomes" id="UP000005220">
    <property type="component" value="Chromosome 3"/>
</dbReference>
<comment type="similarity">
    <text evidence="6">Belongs to the DEAD box helicase family.</text>
</comment>
<evidence type="ECO:0000256" key="3">
    <source>
        <dbReference type="ARBA" id="ARBA00022806"/>
    </source>
</evidence>
<dbReference type="GO" id="GO:0000463">
    <property type="term" value="P:maturation of LSU-rRNA from tricistronic rRNA transcript (SSU-rRNA, 5.8S rRNA, LSU-rRNA)"/>
    <property type="evidence" value="ECO:0007669"/>
    <property type="project" value="EnsemblFungi"/>
</dbReference>
<dbReference type="InterPro" id="IPR027417">
    <property type="entry name" value="P-loop_NTPase"/>
</dbReference>
<evidence type="ECO:0000313" key="12">
    <source>
        <dbReference type="Proteomes" id="UP000005220"/>
    </source>
</evidence>
<dbReference type="AlphaFoldDB" id="H2ASW0"/>
<dbReference type="PROSITE" id="PS00039">
    <property type="entry name" value="DEAD_ATP_HELICASE"/>
    <property type="match status" value="1"/>
</dbReference>
<feature type="compositionally biased region" description="Basic and acidic residues" evidence="8">
    <location>
        <begin position="17"/>
        <end position="29"/>
    </location>
</feature>
<feature type="domain" description="Helicase ATP-binding" evidence="9">
    <location>
        <begin position="226"/>
        <end position="408"/>
    </location>
</feature>
<dbReference type="SMART" id="SM00487">
    <property type="entry name" value="DEXDc"/>
    <property type="match status" value="1"/>
</dbReference>
<dbReference type="GO" id="GO:0003723">
    <property type="term" value="F:RNA binding"/>
    <property type="evidence" value="ECO:0007669"/>
    <property type="project" value="UniProtKB-UniRule"/>
</dbReference>
<dbReference type="Pfam" id="PF00270">
    <property type="entry name" value="DEAD"/>
    <property type="match status" value="1"/>
</dbReference>
<keyword evidence="12" id="KW-1185">Reference proteome</keyword>
<comment type="function">
    <text evidence="7">RNA helicase.</text>
</comment>
<dbReference type="Gene3D" id="3.40.50.300">
    <property type="entry name" value="P-loop containing nucleotide triphosphate hydrolases"/>
    <property type="match status" value="2"/>
</dbReference>
<name>H2ASW0_KAZAF</name>
<dbReference type="STRING" id="1071382.H2ASW0"/>
<feature type="region of interest" description="Disordered" evidence="8">
    <location>
        <begin position="15"/>
        <end position="71"/>
    </location>
</feature>
<gene>
    <name evidence="11" type="primary">KAFR0C04690</name>
    <name evidence="11" type="ORF">KAFR_0C04690</name>
</gene>
<evidence type="ECO:0000259" key="9">
    <source>
        <dbReference type="PROSITE" id="PS51192"/>
    </source>
</evidence>
<evidence type="ECO:0000256" key="8">
    <source>
        <dbReference type="SAM" id="MobiDB-lite"/>
    </source>
</evidence>
<reference evidence="11 12" key="1">
    <citation type="journal article" date="2011" name="Proc. Natl. Acad. Sci. U.S.A.">
        <title>Evolutionary erosion of yeast sex chromosomes by mating-type switching accidents.</title>
        <authorList>
            <person name="Gordon J.L."/>
            <person name="Armisen D."/>
            <person name="Proux-Wera E."/>
            <person name="Oheigeartaigh S.S."/>
            <person name="Byrne K.P."/>
            <person name="Wolfe K.H."/>
        </authorList>
    </citation>
    <scope>NUCLEOTIDE SEQUENCE [LARGE SCALE GENOMIC DNA]</scope>
    <source>
        <strain evidence="12">ATCC 22294 / BCRC 22015 / CBS 2517 / CECT 1963 / NBRC 1671 / NRRL Y-8276</strain>
    </source>
</reference>
<dbReference type="SUPFAM" id="SSF52540">
    <property type="entry name" value="P-loop containing nucleoside triphosphate hydrolases"/>
    <property type="match status" value="1"/>
</dbReference>
<evidence type="ECO:0000256" key="7">
    <source>
        <dbReference type="RuleBase" id="RU365068"/>
    </source>
</evidence>
<evidence type="ECO:0000256" key="5">
    <source>
        <dbReference type="ARBA" id="ARBA00022884"/>
    </source>
</evidence>
<evidence type="ECO:0000313" key="11">
    <source>
        <dbReference type="EMBL" id="CCF57460.1"/>
    </source>
</evidence>
<dbReference type="Pfam" id="PF00271">
    <property type="entry name" value="Helicase_C"/>
    <property type="match status" value="1"/>
</dbReference>
<dbReference type="GeneID" id="13885378"/>
<dbReference type="CDD" id="cd18787">
    <property type="entry name" value="SF2_C_DEAD"/>
    <property type="match status" value="1"/>
</dbReference>
<evidence type="ECO:0000256" key="6">
    <source>
        <dbReference type="RuleBase" id="RU000492"/>
    </source>
</evidence>
<dbReference type="InterPro" id="IPR014001">
    <property type="entry name" value="Helicase_ATP-bd"/>
</dbReference>
<dbReference type="InterPro" id="IPR000629">
    <property type="entry name" value="RNA-helicase_DEAD-box_CS"/>
</dbReference>
<evidence type="ECO:0000256" key="2">
    <source>
        <dbReference type="ARBA" id="ARBA00022801"/>
    </source>
</evidence>
<dbReference type="InterPro" id="IPR011545">
    <property type="entry name" value="DEAD/DEAH_box_helicase_dom"/>
</dbReference>
<dbReference type="CDD" id="cd17956">
    <property type="entry name" value="DEADc_DDX51"/>
    <property type="match status" value="1"/>
</dbReference>
<dbReference type="HOGENOM" id="CLU_003041_15_2_1"/>
<keyword evidence="3 6" id="KW-0347">Helicase</keyword>
<dbReference type="GO" id="GO:0000466">
    <property type="term" value="P:maturation of 5.8S rRNA from tricistronic rRNA transcript (SSU-rRNA, 5.8S rRNA, LSU-rRNA)"/>
    <property type="evidence" value="ECO:0007669"/>
    <property type="project" value="EnsemblFungi"/>
</dbReference>
<dbReference type="PANTHER" id="PTHR24031">
    <property type="entry name" value="RNA HELICASE"/>
    <property type="match status" value="1"/>
</dbReference>
<evidence type="ECO:0000256" key="1">
    <source>
        <dbReference type="ARBA" id="ARBA00022741"/>
    </source>
</evidence>
<dbReference type="PROSITE" id="PS51192">
    <property type="entry name" value="HELICASE_ATP_BIND_1"/>
    <property type="match status" value="1"/>
</dbReference>
<evidence type="ECO:0000259" key="10">
    <source>
        <dbReference type="PROSITE" id="PS51194"/>
    </source>
</evidence>
<keyword evidence="2 6" id="KW-0378">Hydrolase</keyword>
<proteinExistence type="inferred from homology"/>
<dbReference type="OrthoDB" id="3370at2759"/>
<keyword evidence="5 7" id="KW-0694">RNA-binding</keyword>
<accession>H2ASW0</accession>
<feature type="compositionally biased region" description="Acidic residues" evidence="8">
    <location>
        <begin position="41"/>
        <end position="69"/>
    </location>
</feature>
<dbReference type="EMBL" id="HE650823">
    <property type="protein sequence ID" value="CCF57460.1"/>
    <property type="molecule type" value="Genomic_DNA"/>
</dbReference>
<dbReference type="GO" id="GO:0003724">
    <property type="term" value="F:RNA helicase activity"/>
    <property type="evidence" value="ECO:0007669"/>
    <property type="project" value="UniProtKB-EC"/>
</dbReference>
<keyword evidence="1 6" id="KW-0547">Nucleotide-binding</keyword>
<dbReference type="GO" id="GO:0016787">
    <property type="term" value="F:hydrolase activity"/>
    <property type="evidence" value="ECO:0007669"/>
    <property type="project" value="UniProtKB-KW"/>
</dbReference>
<dbReference type="RefSeq" id="XP_003956595.1">
    <property type="nucleotide sequence ID" value="XM_003956546.1"/>
</dbReference>
<organism evidence="11 12">
    <name type="scientific">Kazachstania africana (strain ATCC 22294 / BCRC 22015 / CBS 2517 / CECT 1963 / NBRC 1671 / NRRL Y-8276)</name>
    <name type="common">Yeast</name>
    <name type="synonym">Kluyveromyces africanus</name>
    <dbReference type="NCBI Taxonomy" id="1071382"/>
    <lineage>
        <taxon>Eukaryota</taxon>
        <taxon>Fungi</taxon>
        <taxon>Dikarya</taxon>
        <taxon>Ascomycota</taxon>
        <taxon>Saccharomycotina</taxon>
        <taxon>Saccharomycetes</taxon>
        <taxon>Saccharomycetales</taxon>
        <taxon>Saccharomycetaceae</taxon>
        <taxon>Kazachstania</taxon>
    </lineage>
</organism>
<dbReference type="GO" id="GO:0005730">
    <property type="term" value="C:nucleolus"/>
    <property type="evidence" value="ECO:0007669"/>
    <property type="project" value="EnsemblFungi"/>
</dbReference>
<protein>
    <recommendedName>
        <fullName evidence="7">ATP-dependent RNA helicase</fullName>
        <ecNumber evidence="7">3.6.4.13</ecNumber>
    </recommendedName>
</protein>
<sequence>MFAQRFDPTKLAVVDSNEEKPIRKEESPLEKVIPLKRSNEVESEDKSEEEEEEEVYGLQEEEAENDIDMESGMSSYEEARIEEATEKTVSEPVTGKHDSVFSRFQQTISLQDRFKPDDLAQSDEDNMSEVEQRPLEQIPQPAIVRNLATNDNTSFSSDKSTAWMNSTKIYYDNSMIKPYDTYGSLLQPKLLQNIKKYFSQETFPIQTILLDTILPLINFSWSSTKKNFTRRVGDILVNASTGSGKTLAYSIPIIQTLSNRKINKLRCLIIVPTKMLIHQVFETLQKLSSGTSLVISTSKLENSLREEHSRLLQVEPDILIITPGRLVDLLSMKSISLKNLKFLVLDEADRLLNQSFQNWSEELLHSLNNDKSQVDTLPGNVVKMVFSATLTTNTEKLNTLRLYNPKLFLTQSVKLYNLPKKLQETNICIPTAKSLYKPLFLLHLLKKKVQESIDNKILIFVKSNEASLRLATLLSVMAEKFNSSTSLLINSINSNNTKSQNNKIVNEFGQNKGSSMHILITTDLMSRGIDINSITNVINYDLPISSQQYVHRVGRTARANMDGNAINLLVGKGERKFWNQQIDEDLSRDVDGHEVMALESDDPTNEIVVINEDEDSIYKECLFALKSQV</sequence>
<dbReference type="KEGG" id="kaf:KAFR_0C04690"/>
<dbReference type="InterPro" id="IPR001650">
    <property type="entry name" value="Helicase_C-like"/>
</dbReference>
<dbReference type="eggNOG" id="KOG0350">
    <property type="taxonomic scope" value="Eukaryota"/>
</dbReference>
<comment type="domain">
    <text evidence="7">The Q motif is unique to and characteristic of the DEAD box family of RNA helicases and controls ATP binding and hydrolysis.</text>
</comment>